<dbReference type="RefSeq" id="WP_189625883.1">
    <property type="nucleotide sequence ID" value="NZ_BNAF01000004.1"/>
</dbReference>
<gene>
    <name evidence="2" type="ORF">GCM10017764_13600</name>
</gene>
<protein>
    <recommendedName>
        <fullName evidence="1">YdhG-like domain-containing protein</fullName>
    </recommendedName>
</protein>
<dbReference type="Proteomes" id="UP000620550">
    <property type="component" value="Unassembled WGS sequence"/>
</dbReference>
<reference evidence="3" key="1">
    <citation type="journal article" date="2019" name="Int. J. Syst. Evol. Microbiol.">
        <title>The Global Catalogue of Microorganisms (GCM) 10K type strain sequencing project: providing services to taxonomists for standard genome sequencing and annotation.</title>
        <authorList>
            <consortium name="The Broad Institute Genomics Platform"/>
            <consortium name="The Broad Institute Genome Sequencing Center for Infectious Disease"/>
            <person name="Wu L."/>
            <person name="Ma J."/>
        </authorList>
    </citation>
    <scope>NUCLEOTIDE SEQUENCE [LARGE SCALE GENOMIC DNA]</scope>
    <source>
        <strain evidence="3">CGMCC 1.12966</strain>
    </source>
</reference>
<dbReference type="InterPro" id="IPR014922">
    <property type="entry name" value="YdhG-like"/>
</dbReference>
<proteinExistence type="predicted"/>
<dbReference type="SUPFAM" id="SSF159888">
    <property type="entry name" value="YdhG-like"/>
    <property type="match status" value="1"/>
</dbReference>
<name>A0ABQ3HX57_9SPHI</name>
<evidence type="ECO:0000313" key="2">
    <source>
        <dbReference type="EMBL" id="GHE31742.1"/>
    </source>
</evidence>
<evidence type="ECO:0000313" key="3">
    <source>
        <dbReference type="Proteomes" id="UP000620550"/>
    </source>
</evidence>
<feature type="domain" description="YdhG-like" evidence="1">
    <location>
        <begin position="20"/>
        <end position="111"/>
    </location>
</feature>
<dbReference type="Gene3D" id="3.90.1150.200">
    <property type="match status" value="1"/>
</dbReference>
<comment type="caution">
    <text evidence="2">The sequence shown here is derived from an EMBL/GenBank/DDBJ whole genome shotgun (WGS) entry which is preliminary data.</text>
</comment>
<dbReference type="EMBL" id="BNAF01000004">
    <property type="protein sequence ID" value="GHE31742.1"/>
    <property type="molecule type" value="Genomic_DNA"/>
</dbReference>
<evidence type="ECO:0000259" key="1">
    <source>
        <dbReference type="Pfam" id="PF08818"/>
    </source>
</evidence>
<accession>A0ABQ3HX57</accession>
<organism evidence="2 3">
    <name type="scientific">Sphingobacterium griseoflavum</name>
    <dbReference type="NCBI Taxonomy" id="1474952"/>
    <lineage>
        <taxon>Bacteria</taxon>
        <taxon>Pseudomonadati</taxon>
        <taxon>Bacteroidota</taxon>
        <taxon>Sphingobacteriia</taxon>
        <taxon>Sphingobacteriales</taxon>
        <taxon>Sphingobacteriaceae</taxon>
        <taxon>Sphingobacterium</taxon>
    </lineage>
</organism>
<dbReference type="Pfam" id="PF08818">
    <property type="entry name" value="DUF1801"/>
    <property type="match status" value="1"/>
</dbReference>
<sequence>MDHKAFTNIDEYIAQFDTEQQALLQRIREILQQAAPMAEETISYQMPTFRQRGNLIHFALFKNHLGIYPGPEAITHYQAELAPYKTSKGTIQLPLDAPLPQQLLQNIVRFNLDRMNAKA</sequence>
<keyword evidence="3" id="KW-1185">Reference proteome</keyword>